<reference evidence="14 15" key="2">
    <citation type="journal article" date="2013" name="Int. J. Syst. Evol. Microbiol.">
        <title>Methylophaga nitratireducenticrescens sp. nov. and Methylophaga frappieri sp. nov., isolated from the biofilm of the methanol-fed denitrification system treating the seawater at the Montreal Biodome.</title>
        <authorList>
            <person name="Villeneuve C."/>
            <person name="Martineau C."/>
            <person name="Mauffrey F."/>
            <person name="Villemur R."/>
        </authorList>
    </citation>
    <scope>NUCLEOTIDE SEQUENCE [LARGE SCALE GENOMIC DNA]</scope>
    <source>
        <strain evidence="14 15">JAM1</strain>
    </source>
</reference>
<keyword evidence="9" id="KW-0067">ATP-binding</keyword>
<evidence type="ECO:0000256" key="2">
    <source>
        <dbReference type="ARBA" id="ARBA00004141"/>
    </source>
</evidence>
<dbReference type="PANTHER" id="PTHR45436:SF14">
    <property type="entry name" value="SENSOR PROTEIN QSEC"/>
    <property type="match status" value="1"/>
</dbReference>
<dbReference type="SMART" id="SM00388">
    <property type="entry name" value="HisKA"/>
    <property type="match status" value="1"/>
</dbReference>
<dbReference type="HOGENOM" id="CLU_000445_89_37_6"/>
<proteinExistence type="predicted"/>
<keyword evidence="11" id="KW-0902">Two-component regulatory system</keyword>
<evidence type="ECO:0000256" key="5">
    <source>
        <dbReference type="ARBA" id="ARBA00022679"/>
    </source>
</evidence>
<dbReference type="Proteomes" id="UP000009144">
    <property type="component" value="Chromosome"/>
</dbReference>
<feature type="transmembrane region" description="Helical" evidence="12">
    <location>
        <begin position="176"/>
        <end position="195"/>
    </location>
</feature>
<evidence type="ECO:0000256" key="8">
    <source>
        <dbReference type="ARBA" id="ARBA00022777"/>
    </source>
</evidence>
<keyword evidence="12" id="KW-0472">Membrane</keyword>
<dbReference type="CDD" id="cd00082">
    <property type="entry name" value="HisKA"/>
    <property type="match status" value="1"/>
</dbReference>
<dbReference type="PATRIC" id="fig|754476.3.peg.1935"/>
<evidence type="ECO:0000256" key="11">
    <source>
        <dbReference type="ARBA" id="ARBA00023012"/>
    </source>
</evidence>
<keyword evidence="6 12" id="KW-0812">Transmembrane</keyword>
<dbReference type="KEGG" id="mej:Q7A_1957"/>
<dbReference type="Pfam" id="PF00512">
    <property type="entry name" value="HisKA"/>
    <property type="match status" value="1"/>
</dbReference>
<dbReference type="SUPFAM" id="SSF55874">
    <property type="entry name" value="ATPase domain of HSP90 chaperone/DNA topoisomerase II/histidine kinase"/>
    <property type="match status" value="1"/>
</dbReference>
<dbReference type="InterPro" id="IPR036097">
    <property type="entry name" value="HisK_dim/P_sf"/>
</dbReference>
<dbReference type="OrthoDB" id="9809766at2"/>
<dbReference type="eggNOG" id="COG2205">
    <property type="taxonomic scope" value="Bacteria"/>
</dbReference>
<evidence type="ECO:0000256" key="7">
    <source>
        <dbReference type="ARBA" id="ARBA00022741"/>
    </source>
</evidence>
<evidence type="ECO:0000259" key="13">
    <source>
        <dbReference type="PROSITE" id="PS50109"/>
    </source>
</evidence>
<feature type="transmembrane region" description="Helical" evidence="12">
    <location>
        <begin position="6"/>
        <end position="28"/>
    </location>
</feature>
<sequence>MTFNSIKLWLLVSINLLMIIILGMTASISYHNSLHEMDEIYDAQLAQTARLLWTLYKVNPNKFSEDPIVIPVPTRIDTGEQLTSAQERMFPEHKYESKIAFQIWRNEKLILLSENATSFLAQSKTEGFHEIAEKNYKWITFSLYDPVEDIWVNTSQREDVRSEMSGHMAATQIRPLLLLIIPLSILIYFIIGLSLRPLSHLSQQLRDKKPEKLTEVHTNLPSELKPIQVAINGLLKRITLYLDKEKRFIIDASHELRTPLSILQLHAQNLNSDLTEQEKQQAISAIDTGSKRMVHLVNQLLAMARIEQSSLLAPQRLNVNDLLEQSMSQLSIHQLEKVSWSTKIDRNCEVYGDPSLLQIVMRNLLDNAAKYSEQEQVVEIEVTNAPENNILITIKNNNNIITESDRLGERFYRHSQHQHIAGAGLGLSIVMMIIDLHQGQITFTQQKEQFEVKIILPIN</sequence>
<evidence type="ECO:0000256" key="3">
    <source>
        <dbReference type="ARBA" id="ARBA00012438"/>
    </source>
</evidence>
<evidence type="ECO:0000256" key="9">
    <source>
        <dbReference type="ARBA" id="ARBA00022840"/>
    </source>
</evidence>
<keyword evidence="4" id="KW-0597">Phosphoprotein</keyword>
<comment type="subcellular location">
    <subcellularLocation>
        <location evidence="2">Membrane</location>
        <topology evidence="2">Multi-pass membrane protein</topology>
    </subcellularLocation>
</comment>
<keyword evidence="15" id="KW-1185">Reference proteome</keyword>
<dbReference type="GO" id="GO:0005524">
    <property type="term" value="F:ATP binding"/>
    <property type="evidence" value="ECO:0007669"/>
    <property type="project" value="UniProtKB-KW"/>
</dbReference>
<keyword evidence="7" id="KW-0547">Nucleotide-binding</keyword>
<dbReference type="InterPro" id="IPR036890">
    <property type="entry name" value="HATPase_C_sf"/>
</dbReference>
<reference evidence="14 15" key="1">
    <citation type="journal article" date="2012" name="J. Bacteriol.">
        <title>Complete genome sequences of Methylophaga sp. strain JAM1 and Methylophaga sp. strain JAM7.</title>
        <authorList>
            <person name="Villeneuve C."/>
            <person name="Martineau C."/>
            <person name="Mauffrey F."/>
            <person name="Villemur R."/>
        </authorList>
    </citation>
    <scope>NUCLEOTIDE SEQUENCE [LARGE SCALE GENOMIC DNA]</scope>
    <source>
        <strain evidence="14 15">JAM1</strain>
    </source>
</reference>
<dbReference type="AlphaFoldDB" id="I1XK55"/>
<feature type="domain" description="Histidine kinase" evidence="13">
    <location>
        <begin position="251"/>
        <end position="459"/>
    </location>
</feature>
<dbReference type="InterPro" id="IPR050428">
    <property type="entry name" value="TCS_sensor_his_kinase"/>
</dbReference>
<dbReference type="EMBL" id="CP003390">
    <property type="protein sequence ID" value="AFI84774.1"/>
    <property type="molecule type" value="Genomic_DNA"/>
</dbReference>
<dbReference type="SUPFAM" id="SSF47384">
    <property type="entry name" value="Homodimeric domain of signal transducing histidine kinase"/>
    <property type="match status" value="1"/>
</dbReference>
<dbReference type="InterPro" id="IPR003661">
    <property type="entry name" value="HisK_dim/P_dom"/>
</dbReference>
<dbReference type="STRING" id="754476.Q7A_1957"/>
<gene>
    <name evidence="14" type="ordered locus">Q7A_1957</name>
</gene>
<dbReference type="InterPro" id="IPR005467">
    <property type="entry name" value="His_kinase_dom"/>
</dbReference>
<dbReference type="SMART" id="SM00387">
    <property type="entry name" value="HATPase_c"/>
    <property type="match status" value="1"/>
</dbReference>
<dbReference type="Gene3D" id="3.30.565.10">
    <property type="entry name" value="Histidine kinase-like ATPase, C-terminal domain"/>
    <property type="match status" value="1"/>
</dbReference>
<evidence type="ECO:0000256" key="4">
    <source>
        <dbReference type="ARBA" id="ARBA00022553"/>
    </source>
</evidence>
<evidence type="ECO:0000313" key="14">
    <source>
        <dbReference type="EMBL" id="AFI84774.1"/>
    </source>
</evidence>
<organism evidence="14 15">
    <name type="scientific">Methylophaga nitratireducenticrescens</name>
    <dbReference type="NCBI Taxonomy" id="754476"/>
    <lineage>
        <taxon>Bacteria</taxon>
        <taxon>Pseudomonadati</taxon>
        <taxon>Pseudomonadota</taxon>
        <taxon>Gammaproteobacteria</taxon>
        <taxon>Thiotrichales</taxon>
        <taxon>Piscirickettsiaceae</taxon>
        <taxon>Methylophaga</taxon>
    </lineage>
</organism>
<evidence type="ECO:0000256" key="10">
    <source>
        <dbReference type="ARBA" id="ARBA00022989"/>
    </source>
</evidence>
<keyword evidence="8 14" id="KW-0418">Kinase</keyword>
<protein>
    <recommendedName>
        <fullName evidence="3">histidine kinase</fullName>
        <ecNumber evidence="3">2.7.13.3</ecNumber>
    </recommendedName>
</protein>
<dbReference type="InterPro" id="IPR003594">
    <property type="entry name" value="HATPase_dom"/>
</dbReference>
<evidence type="ECO:0000313" key="15">
    <source>
        <dbReference type="Proteomes" id="UP000009144"/>
    </source>
</evidence>
<name>I1XK55_METNJ</name>
<dbReference type="PROSITE" id="PS50109">
    <property type="entry name" value="HIS_KIN"/>
    <property type="match status" value="1"/>
</dbReference>
<dbReference type="EC" id="2.7.13.3" evidence="3"/>
<evidence type="ECO:0000256" key="6">
    <source>
        <dbReference type="ARBA" id="ARBA00022692"/>
    </source>
</evidence>
<dbReference type="Pfam" id="PF02518">
    <property type="entry name" value="HATPase_c"/>
    <property type="match status" value="1"/>
</dbReference>
<comment type="catalytic activity">
    <reaction evidence="1">
        <text>ATP + protein L-histidine = ADP + protein N-phospho-L-histidine.</text>
        <dbReference type="EC" id="2.7.13.3"/>
    </reaction>
</comment>
<accession>I1XK55</accession>
<evidence type="ECO:0000256" key="12">
    <source>
        <dbReference type="SAM" id="Phobius"/>
    </source>
</evidence>
<dbReference type="GO" id="GO:0005886">
    <property type="term" value="C:plasma membrane"/>
    <property type="evidence" value="ECO:0007669"/>
    <property type="project" value="TreeGrafter"/>
</dbReference>
<keyword evidence="10 12" id="KW-1133">Transmembrane helix</keyword>
<keyword evidence="5" id="KW-0808">Transferase</keyword>
<evidence type="ECO:0000256" key="1">
    <source>
        <dbReference type="ARBA" id="ARBA00000085"/>
    </source>
</evidence>
<dbReference type="PANTHER" id="PTHR45436">
    <property type="entry name" value="SENSOR HISTIDINE KINASE YKOH"/>
    <property type="match status" value="1"/>
</dbReference>
<dbReference type="GO" id="GO:0000155">
    <property type="term" value="F:phosphorelay sensor kinase activity"/>
    <property type="evidence" value="ECO:0007669"/>
    <property type="project" value="InterPro"/>
</dbReference>
<dbReference type="Gene3D" id="1.10.287.130">
    <property type="match status" value="1"/>
</dbReference>